<accession>A0A4V5MSB0</accession>
<dbReference type="RefSeq" id="WP_136773886.1">
    <property type="nucleotide sequence ID" value="NZ_CP156074.1"/>
</dbReference>
<dbReference type="SUPFAM" id="SSF46785">
    <property type="entry name" value="Winged helix' DNA-binding domain"/>
    <property type="match status" value="1"/>
</dbReference>
<dbReference type="EMBL" id="SUMF01000015">
    <property type="protein sequence ID" value="TJZ72058.1"/>
    <property type="molecule type" value="Genomic_DNA"/>
</dbReference>
<dbReference type="PANTHER" id="PTHR12835">
    <property type="entry name" value="BIOTIN PROTEIN LIGASE"/>
    <property type="match status" value="1"/>
</dbReference>
<comment type="caution">
    <text evidence="8">The sequence shown here is derived from an EMBL/GenBank/DDBJ whole genome shotgun (WGS) entry which is preliminary data.</text>
</comment>
<dbReference type="InterPro" id="IPR045864">
    <property type="entry name" value="aa-tRNA-synth_II/BPL/LPL"/>
</dbReference>
<keyword evidence="3" id="KW-0067">ATP-binding</keyword>
<dbReference type="InterPro" id="IPR003142">
    <property type="entry name" value="BPL_C"/>
</dbReference>
<dbReference type="InterPro" id="IPR013196">
    <property type="entry name" value="HTH_11"/>
</dbReference>
<evidence type="ECO:0000313" key="9">
    <source>
        <dbReference type="Proteomes" id="UP000310016"/>
    </source>
</evidence>
<sequence length="318" mass="33620">MSHTLACLRFLSADQFTSGASIAEQLSLSRASVSAALAEAENYGVRLERRHGVGYRLDQPIDWLDSTLIRAVLPTHSRLNLELAQRTDSTNRRLLLEPGHGKVLAAEWQDGGRGRMGRRWQARLGGSLLFSLCWQFPGGAATLAGLPLAVGTVVAETVAAAGVEGVGLKWPNDLLLRTADGDAKAGGILIEVAGDAMGPVNAIIGIGLNLSEPEVADQRVGGLAVQGLTISRNALLGRLLGELEQALTHFAAHGFADFRARWEAHHAWQGKAVRLVAPSGQVRIGIAAGVTDDGALLFRSAHGEEVVHSGDLSLRAAH</sequence>
<dbReference type="EC" id="6.3.4.15" evidence="5"/>
<dbReference type="Gene3D" id="2.30.30.100">
    <property type="match status" value="1"/>
</dbReference>
<dbReference type="NCBIfam" id="TIGR00121">
    <property type="entry name" value="birA_ligase"/>
    <property type="match status" value="1"/>
</dbReference>
<dbReference type="InterPro" id="IPR004408">
    <property type="entry name" value="Biotin_CoA_COase_ligase"/>
</dbReference>
<dbReference type="GO" id="GO:0005524">
    <property type="term" value="F:ATP binding"/>
    <property type="evidence" value="ECO:0007669"/>
    <property type="project" value="UniProtKB-KW"/>
</dbReference>
<protein>
    <recommendedName>
        <fullName evidence="5">biotin--[biotin carboxyl-carrier protein] ligase</fullName>
        <ecNumber evidence="5">6.3.4.15</ecNumber>
    </recommendedName>
</protein>
<dbReference type="Pfam" id="PF08279">
    <property type="entry name" value="HTH_11"/>
    <property type="match status" value="1"/>
</dbReference>
<dbReference type="Pfam" id="PF02237">
    <property type="entry name" value="BPL_C"/>
    <property type="match status" value="1"/>
</dbReference>
<keyword evidence="2" id="KW-0547">Nucleotide-binding</keyword>
<dbReference type="Proteomes" id="UP000310016">
    <property type="component" value="Unassembled WGS sequence"/>
</dbReference>
<dbReference type="SUPFAM" id="SSF55681">
    <property type="entry name" value="Class II aaRS and biotin synthetases"/>
    <property type="match status" value="1"/>
</dbReference>
<dbReference type="Gene3D" id="1.10.10.10">
    <property type="entry name" value="Winged helix-like DNA-binding domain superfamily/Winged helix DNA-binding domain"/>
    <property type="match status" value="1"/>
</dbReference>
<feature type="domain" description="BPL/LPL catalytic" evidence="7">
    <location>
        <begin position="65"/>
        <end position="251"/>
    </location>
</feature>
<keyword evidence="1 8" id="KW-0436">Ligase</keyword>
<comment type="catalytic activity">
    <reaction evidence="6">
        <text>biotin + L-lysyl-[protein] + ATP = N(6)-biotinyl-L-lysyl-[protein] + AMP + diphosphate + H(+)</text>
        <dbReference type="Rhea" id="RHEA:11756"/>
        <dbReference type="Rhea" id="RHEA-COMP:9752"/>
        <dbReference type="Rhea" id="RHEA-COMP:10505"/>
        <dbReference type="ChEBI" id="CHEBI:15378"/>
        <dbReference type="ChEBI" id="CHEBI:29969"/>
        <dbReference type="ChEBI" id="CHEBI:30616"/>
        <dbReference type="ChEBI" id="CHEBI:33019"/>
        <dbReference type="ChEBI" id="CHEBI:57586"/>
        <dbReference type="ChEBI" id="CHEBI:83144"/>
        <dbReference type="ChEBI" id="CHEBI:456215"/>
        <dbReference type="EC" id="6.3.4.15"/>
    </reaction>
</comment>
<dbReference type="OrthoDB" id="9807064at2"/>
<organism evidence="8 9">
    <name type="scientific">Chitiniphilus eburneus</name>
    <dbReference type="NCBI Taxonomy" id="2571148"/>
    <lineage>
        <taxon>Bacteria</taxon>
        <taxon>Pseudomonadati</taxon>
        <taxon>Pseudomonadota</taxon>
        <taxon>Betaproteobacteria</taxon>
        <taxon>Neisseriales</taxon>
        <taxon>Chitinibacteraceae</taxon>
        <taxon>Chitiniphilus</taxon>
    </lineage>
</organism>
<gene>
    <name evidence="8" type="ORF">FAZ21_13075</name>
</gene>
<evidence type="ECO:0000256" key="4">
    <source>
        <dbReference type="ARBA" id="ARBA00023267"/>
    </source>
</evidence>
<dbReference type="InterPro" id="IPR036390">
    <property type="entry name" value="WH_DNA-bd_sf"/>
</dbReference>
<evidence type="ECO:0000259" key="7">
    <source>
        <dbReference type="PROSITE" id="PS51733"/>
    </source>
</evidence>
<evidence type="ECO:0000256" key="5">
    <source>
        <dbReference type="ARBA" id="ARBA00024227"/>
    </source>
</evidence>
<evidence type="ECO:0000256" key="6">
    <source>
        <dbReference type="ARBA" id="ARBA00047846"/>
    </source>
</evidence>
<dbReference type="Pfam" id="PF03099">
    <property type="entry name" value="BPL_LplA_LipB"/>
    <property type="match status" value="1"/>
</dbReference>
<keyword evidence="4" id="KW-0092">Biotin</keyword>
<dbReference type="PANTHER" id="PTHR12835:SF5">
    <property type="entry name" value="BIOTIN--PROTEIN LIGASE"/>
    <property type="match status" value="1"/>
</dbReference>
<evidence type="ECO:0000256" key="2">
    <source>
        <dbReference type="ARBA" id="ARBA00022741"/>
    </source>
</evidence>
<evidence type="ECO:0000256" key="3">
    <source>
        <dbReference type="ARBA" id="ARBA00022840"/>
    </source>
</evidence>
<dbReference type="AlphaFoldDB" id="A0A4V5MSB0"/>
<dbReference type="PROSITE" id="PS51733">
    <property type="entry name" value="BPL_LPL_CATALYTIC"/>
    <property type="match status" value="1"/>
</dbReference>
<proteinExistence type="predicted"/>
<dbReference type="SUPFAM" id="SSF50037">
    <property type="entry name" value="C-terminal domain of transcriptional repressors"/>
    <property type="match status" value="1"/>
</dbReference>
<dbReference type="InterPro" id="IPR008988">
    <property type="entry name" value="Transcriptional_repressor_C"/>
</dbReference>
<reference evidence="8 9" key="1">
    <citation type="submission" date="2019-04" db="EMBL/GenBank/DDBJ databases">
        <title>Chitiniphilus eburnea sp. nov., a novel chitinolytic bacterium isolated from aquaculture sludge.</title>
        <authorList>
            <person name="Sheng M."/>
        </authorList>
    </citation>
    <scope>NUCLEOTIDE SEQUENCE [LARGE SCALE GENOMIC DNA]</scope>
    <source>
        <strain evidence="8 9">HX-2-15</strain>
    </source>
</reference>
<evidence type="ECO:0000313" key="8">
    <source>
        <dbReference type="EMBL" id="TJZ72058.1"/>
    </source>
</evidence>
<dbReference type="Gene3D" id="3.30.930.10">
    <property type="entry name" value="Bira Bifunctional Protein, Domain 2"/>
    <property type="match status" value="1"/>
</dbReference>
<dbReference type="InterPro" id="IPR004143">
    <property type="entry name" value="BPL_LPL_catalytic"/>
</dbReference>
<evidence type="ECO:0000256" key="1">
    <source>
        <dbReference type="ARBA" id="ARBA00022598"/>
    </source>
</evidence>
<dbReference type="InterPro" id="IPR036388">
    <property type="entry name" value="WH-like_DNA-bd_sf"/>
</dbReference>
<keyword evidence="9" id="KW-1185">Reference proteome</keyword>
<dbReference type="GO" id="GO:0004077">
    <property type="term" value="F:biotin--[biotin carboxyl-carrier protein] ligase activity"/>
    <property type="evidence" value="ECO:0007669"/>
    <property type="project" value="UniProtKB-EC"/>
</dbReference>
<dbReference type="GO" id="GO:0005737">
    <property type="term" value="C:cytoplasm"/>
    <property type="evidence" value="ECO:0007669"/>
    <property type="project" value="TreeGrafter"/>
</dbReference>
<name>A0A4V5MSB0_9NEIS</name>